<organism evidence="16 17">
    <name type="scientific">Hyphococcus luteus</name>
    <dbReference type="NCBI Taxonomy" id="2058213"/>
    <lineage>
        <taxon>Bacteria</taxon>
        <taxon>Pseudomonadati</taxon>
        <taxon>Pseudomonadota</taxon>
        <taxon>Alphaproteobacteria</taxon>
        <taxon>Parvularculales</taxon>
        <taxon>Parvularculaceae</taxon>
        <taxon>Hyphococcus</taxon>
    </lineage>
</organism>
<evidence type="ECO:0000256" key="6">
    <source>
        <dbReference type="ARBA" id="ARBA00022679"/>
    </source>
</evidence>
<dbReference type="FunFam" id="3.40.1160.10:FF:000046">
    <property type="entry name" value="N-acetylglutamate kinase / N-acetylglutamate synthase"/>
    <property type="match status" value="1"/>
</dbReference>
<dbReference type="GO" id="GO:0004042">
    <property type="term" value="F:L-glutamate N-acetyltransferase activity"/>
    <property type="evidence" value="ECO:0007669"/>
    <property type="project" value="TreeGrafter"/>
</dbReference>
<keyword evidence="6" id="KW-0808">Transferase</keyword>
<evidence type="ECO:0000256" key="3">
    <source>
        <dbReference type="ARBA" id="ARBA00021197"/>
    </source>
</evidence>
<dbReference type="Pfam" id="PF04768">
    <property type="entry name" value="NAT"/>
    <property type="match status" value="1"/>
</dbReference>
<dbReference type="GO" id="GO:0003991">
    <property type="term" value="F:acetylglutamate kinase activity"/>
    <property type="evidence" value="ECO:0007669"/>
    <property type="project" value="UniProtKB-EC"/>
</dbReference>
<gene>
    <name evidence="16" type="ORF">CW354_12645</name>
</gene>
<evidence type="ECO:0000256" key="9">
    <source>
        <dbReference type="ARBA" id="ARBA00022840"/>
    </source>
</evidence>
<evidence type="ECO:0000256" key="4">
    <source>
        <dbReference type="ARBA" id="ARBA00022571"/>
    </source>
</evidence>
<comment type="pathway">
    <text evidence="1">Amino-acid biosynthesis; L-arginine biosynthesis; N(2)-acetyl-L-ornithine from L-glutamate: step 2/4.</text>
</comment>
<dbReference type="GO" id="GO:0005524">
    <property type="term" value="F:ATP binding"/>
    <property type="evidence" value="ECO:0007669"/>
    <property type="project" value="UniProtKB-KW"/>
</dbReference>
<dbReference type="GO" id="GO:0006526">
    <property type="term" value="P:L-arginine biosynthetic process"/>
    <property type="evidence" value="ECO:0007669"/>
    <property type="project" value="UniProtKB-UniPathway"/>
</dbReference>
<keyword evidence="8 16" id="KW-0418">Kinase</keyword>
<dbReference type="UniPathway" id="UPA00068">
    <property type="reaction ID" value="UER00107"/>
</dbReference>
<dbReference type="NCBIfam" id="NF003387">
    <property type="entry name" value="PRK04531.1-2"/>
    <property type="match status" value="1"/>
</dbReference>
<evidence type="ECO:0000256" key="10">
    <source>
        <dbReference type="ARBA" id="ARBA00030178"/>
    </source>
</evidence>
<comment type="catalytic activity">
    <reaction evidence="12">
        <text>N-acetyl-L-glutamate + ATP = N-acetyl-L-glutamyl 5-phosphate + ADP</text>
        <dbReference type="Rhea" id="RHEA:14629"/>
        <dbReference type="ChEBI" id="CHEBI:30616"/>
        <dbReference type="ChEBI" id="CHEBI:44337"/>
        <dbReference type="ChEBI" id="CHEBI:57936"/>
        <dbReference type="ChEBI" id="CHEBI:456216"/>
        <dbReference type="EC" id="2.7.2.8"/>
    </reaction>
</comment>
<comment type="similarity">
    <text evidence="13">In the N-terminal section; belongs to the acetylglutamate kinase family. ArgB subfamily.</text>
</comment>
<keyword evidence="9" id="KW-0067">ATP-binding</keyword>
<evidence type="ECO:0000256" key="12">
    <source>
        <dbReference type="ARBA" id="ARBA00048141"/>
    </source>
</evidence>
<dbReference type="NCBIfam" id="NF003386">
    <property type="entry name" value="PRK04531.1-1"/>
    <property type="match status" value="1"/>
</dbReference>
<dbReference type="AlphaFoldDB" id="A0A2S7K448"/>
<sequence>MTQTAFTRQTIVQLLSNMSDGKEIRAYLQRFSEVDQSRFAVIKIGGAILSEQLEETASALAFLHTVGLTPIVLHGGGPQLDAALAARGVESKKHDGLRVTDADTLDVARDVFIGENIKLVEAVRRQGVEAEGLIAGVIEADYIDREKFGFVGEPSTIRQGLINSVVRSGAMPILTCLGIAPGGQFVNVNGDSATRALVEALQPMKIVFLTGVGGLLDKHGQVMHSINLASDFDKLMNASWVEGGMRLKLNEIKRLLEASPLSTSVSITTPQGLIRELFTHGGSGTLVRMGETIRTVTDKAELDRARTEALVENAFGRKLKDSWWDGLDIHEVHMSASYRAGAILSKIDDFIYLDKFAVVDDARGEGLSRTVWRGFVKENPAFFWRSRTNNGFNAFYHDNADGSVKAGPWTVFWKGEQDWSRIARIAERVAAMPASFVGDDAS</sequence>
<dbReference type="GO" id="GO:0005737">
    <property type="term" value="C:cytoplasm"/>
    <property type="evidence" value="ECO:0007669"/>
    <property type="project" value="InterPro"/>
</dbReference>
<dbReference type="Pfam" id="PF00696">
    <property type="entry name" value="AA_kinase"/>
    <property type="match status" value="1"/>
</dbReference>
<evidence type="ECO:0000256" key="13">
    <source>
        <dbReference type="ARBA" id="ARBA00061305"/>
    </source>
</evidence>
<dbReference type="InterPro" id="IPR006855">
    <property type="entry name" value="Vertebrate-like_GNAT_dom"/>
</dbReference>
<keyword evidence="4" id="KW-0055">Arginine biosynthesis</keyword>
<evidence type="ECO:0000256" key="2">
    <source>
        <dbReference type="ARBA" id="ARBA00013065"/>
    </source>
</evidence>
<dbReference type="PANTHER" id="PTHR23342">
    <property type="entry name" value="N-ACETYLGLUTAMATE SYNTHASE"/>
    <property type="match status" value="1"/>
</dbReference>
<evidence type="ECO:0000256" key="8">
    <source>
        <dbReference type="ARBA" id="ARBA00022777"/>
    </source>
</evidence>
<dbReference type="EMBL" id="PJCH01000009">
    <property type="protein sequence ID" value="PQA87275.1"/>
    <property type="molecule type" value="Genomic_DNA"/>
</dbReference>
<keyword evidence="17" id="KW-1185">Reference proteome</keyword>
<evidence type="ECO:0000256" key="14">
    <source>
        <dbReference type="PIRSR" id="PIRSR036441-51"/>
    </source>
</evidence>
<dbReference type="PIRSF" id="PIRSF036441">
    <property type="entry name" value="NAGK_DUF619"/>
    <property type="match status" value="1"/>
</dbReference>
<keyword evidence="7" id="KW-0547">Nucleotide-binding</keyword>
<dbReference type="InterPro" id="IPR011242">
    <property type="entry name" value="ArgB_GNAT"/>
</dbReference>
<dbReference type="Proteomes" id="UP000239504">
    <property type="component" value="Unassembled WGS sequence"/>
</dbReference>
<dbReference type="PANTHER" id="PTHR23342:SF0">
    <property type="entry name" value="N-ACETYLGLUTAMATE SYNTHASE, MITOCHONDRIAL"/>
    <property type="match status" value="1"/>
</dbReference>
<dbReference type="PROSITE" id="PS51731">
    <property type="entry name" value="GNAT_NAGS"/>
    <property type="match status" value="1"/>
</dbReference>
<reference evidence="16 17" key="1">
    <citation type="submission" date="2017-12" db="EMBL/GenBank/DDBJ databases">
        <authorList>
            <person name="Hurst M.R.H."/>
        </authorList>
    </citation>
    <scope>NUCLEOTIDE SEQUENCE [LARGE SCALE GENOMIC DNA]</scope>
    <source>
        <strain evidence="16 17">SY-3-19</strain>
    </source>
</reference>
<dbReference type="InterPro" id="IPR036393">
    <property type="entry name" value="AceGlu_kinase-like_sf"/>
</dbReference>
<proteinExistence type="inferred from homology"/>
<dbReference type="OrthoDB" id="9803155at2"/>
<dbReference type="Gene3D" id="3.40.1160.10">
    <property type="entry name" value="Acetylglutamate kinase-like"/>
    <property type="match status" value="1"/>
</dbReference>
<accession>A0A2S7K448</accession>
<dbReference type="EC" id="2.7.2.8" evidence="2"/>
<evidence type="ECO:0000256" key="1">
    <source>
        <dbReference type="ARBA" id="ARBA00004828"/>
    </source>
</evidence>
<comment type="caution">
    <text evidence="16">The sequence shown here is derived from an EMBL/GenBank/DDBJ whole genome shotgun (WGS) entry which is preliminary data.</text>
</comment>
<keyword evidence="5" id="KW-0028">Amino-acid biosynthesis</keyword>
<feature type="site" description="Transition state stabilizer" evidence="14">
    <location>
        <position position="43"/>
    </location>
</feature>
<feature type="domain" description="N-acetyltransferase" evidence="15">
    <location>
        <begin position="291"/>
        <end position="437"/>
    </location>
</feature>
<dbReference type="InterPro" id="IPR004662">
    <property type="entry name" value="AcgluKinase_fam"/>
</dbReference>
<evidence type="ECO:0000313" key="17">
    <source>
        <dbReference type="Proteomes" id="UP000239504"/>
    </source>
</evidence>
<evidence type="ECO:0000256" key="11">
    <source>
        <dbReference type="ARBA" id="ARBA00030639"/>
    </source>
</evidence>
<evidence type="ECO:0000313" key="16">
    <source>
        <dbReference type="EMBL" id="PQA87275.1"/>
    </source>
</evidence>
<dbReference type="NCBIfam" id="TIGR00761">
    <property type="entry name" value="argB"/>
    <property type="match status" value="1"/>
</dbReference>
<evidence type="ECO:0000256" key="7">
    <source>
        <dbReference type="ARBA" id="ARBA00022741"/>
    </source>
</evidence>
<dbReference type="InterPro" id="IPR001048">
    <property type="entry name" value="Asp/Glu/Uridylate_kinase"/>
</dbReference>
<name>A0A2S7K448_9PROT</name>
<feature type="site" description="Transition state stabilizer" evidence="14">
    <location>
        <position position="248"/>
    </location>
</feature>
<protein>
    <recommendedName>
        <fullName evidence="3">Acetylglutamate kinase</fullName>
        <ecNumber evidence="2">2.7.2.8</ecNumber>
    </recommendedName>
    <alternativeName>
        <fullName evidence="10">N-acetyl-L-glutamate 5-phosphotransferase</fullName>
    </alternativeName>
    <alternativeName>
        <fullName evidence="11">NAG kinase</fullName>
    </alternativeName>
</protein>
<dbReference type="SUPFAM" id="SSF53633">
    <property type="entry name" value="Carbamate kinase-like"/>
    <property type="match status" value="1"/>
</dbReference>
<evidence type="ECO:0000259" key="15">
    <source>
        <dbReference type="PROSITE" id="PS51731"/>
    </source>
</evidence>
<dbReference type="RefSeq" id="WP_104830462.1">
    <property type="nucleotide sequence ID" value="NZ_PJCH01000009.1"/>
</dbReference>
<evidence type="ECO:0000256" key="5">
    <source>
        <dbReference type="ARBA" id="ARBA00022605"/>
    </source>
</evidence>
<dbReference type="Gene3D" id="3.40.630.30">
    <property type="match status" value="1"/>
</dbReference>